<evidence type="ECO:0000313" key="1">
    <source>
        <dbReference type="EMBL" id="KAI9916215.1"/>
    </source>
</evidence>
<organism evidence="1 2">
    <name type="scientific">Peronosclerospora sorghi</name>
    <dbReference type="NCBI Taxonomy" id="230839"/>
    <lineage>
        <taxon>Eukaryota</taxon>
        <taxon>Sar</taxon>
        <taxon>Stramenopiles</taxon>
        <taxon>Oomycota</taxon>
        <taxon>Peronosporomycetes</taxon>
        <taxon>Peronosporales</taxon>
        <taxon>Peronosporaceae</taxon>
        <taxon>Peronosclerospora</taxon>
    </lineage>
</organism>
<gene>
    <name evidence="1" type="ORF">PsorP6_018253</name>
</gene>
<comment type="caution">
    <text evidence="1">The sequence shown here is derived from an EMBL/GenBank/DDBJ whole genome shotgun (WGS) entry which is preliminary data.</text>
</comment>
<protein>
    <submittedName>
        <fullName evidence="1">Uncharacterized protein</fullName>
    </submittedName>
</protein>
<proteinExistence type="predicted"/>
<dbReference type="Proteomes" id="UP001163321">
    <property type="component" value="Chromosome 2"/>
</dbReference>
<name>A0ACC0WC57_9STRA</name>
<accession>A0ACC0WC57</accession>
<keyword evidence="2" id="KW-1185">Reference proteome</keyword>
<dbReference type="EMBL" id="CM047581">
    <property type="protein sequence ID" value="KAI9916215.1"/>
    <property type="molecule type" value="Genomic_DNA"/>
</dbReference>
<reference evidence="1 2" key="1">
    <citation type="journal article" date="2022" name="bioRxiv">
        <title>The genome of the oomycete Peronosclerospora sorghi, a cosmopolitan pathogen of maize and sorghum, is inflated with dispersed pseudogenes.</title>
        <authorList>
            <person name="Fletcher K."/>
            <person name="Martin F."/>
            <person name="Isakeit T."/>
            <person name="Cavanaugh K."/>
            <person name="Magill C."/>
            <person name="Michelmore R."/>
        </authorList>
    </citation>
    <scope>NUCLEOTIDE SEQUENCE [LARGE SCALE GENOMIC DNA]</scope>
    <source>
        <strain evidence="1">P6</strain>
    </source>
</reference>
<evidence type="ECO:0000313" key="2">
    <source>
        <dbReference type="Proteomes" id="UP001163321"/>
    </source>
</evidence>
<sequence>MHKVLRRVLELWTPLTSFYGEKSTAFPLADKYYTLSQLYSLLAPAAYVMRDTQNGTPKNLSKGEISYAYEMACALSPQSVRLKFIDRIVADPLAIRAAEKIEEKRYSSEARDISSAKRSKTTSGPRLSFTRRYDSEFKGLGFLDNDEDEDRSGGEVDDSVVNVEEKVDEEFRRFQASFGPKKASATATSSSSESGSMFQASKTFRTDEVLDFWLNINCHYSYLACVAR</sequence>